<comment type="caution">
    <text evidence="1">The sequence shown here is derived from an EMBL/GenBank/DDBJ whole genome shotgun (WGS) entry which is preliminary data.</text>
</comment>
<dbReference type="RefSeq" id="WP_338201797.1">
    <property type="nucleotide sequence ID" value="NZ_JAEKNR010000118.1"/>
</dbReference>
<dbReference type="AlphaFoldDB" id="A0A934K4D7"/>
<dbReference type="EMBL" id="JAEKNR010000118">
    <property type="protein sequence ID" value="MBJ7598634.1"/>
    <property type="molecule type" value="Genomic_DNA"/>
</dbReference>
<evidence type="ECO:0000313" key="2">
    <source>
        <dbReference type="Proteomes" id="UP000612893"/>
    </source>
</evidence>
<accession>A0A934K4D7</accession>
<dbReference type="SUPFAM" id="SSF48452">
    <property type="entry name" value="TPR-like"/>
    <property type="match status" value="1"/>
</dbReference>
<name>A0A934K4D7_9BACT</name>
<proteinExistence type="predicted"/>
<dbReference type="Proteomes" id="UP000612893">
    <property type="component" value="Unassembled WGS sequence"/>
</dbReference>
<gene>
    <name evidence="1" type="ORF">JF922_11190</name>
</gene>
<evidence type="ECO:0000313" key="1">
    <source>
        <dbReference type="EMBL" id="MBJ7598634.1"/>
    </source>
</evidence>
<protein>
    <submittedName>
        <fullName evidence="1">Uncharacterized protein</fullName>
    </submittedName>
</protein>
<keyword evidence="2" id="KW-1185">Reference proteome</keyword>
<reference evidence="1" key="1">
    <citation type="submission" date="2020-10" db="EMBL/GenBank/DDBJ databases">
        <title>Ca. Dormibacterota MAGs.</title>
        <authorList>
            <person name="Montgomery K."/>
        </authorList>
    </citation>
    <scope>NUCLEOTIDE SEQUENCE [LARGE SCALE GENOMIC DNA]</scope>
    <source>
        <strain evidence="1">SC8812_S17_10</strain>
    </source>
</reference>
<sequence length="442" mass="48395">MKTLALRLMHERESGGYAASLDSLIRSIRRWEAGYHYPDEMSRWLIAKALGIDEEELFGSQRHIQLSPDALPTLTPIPVAPVSIPHDSSAIAVDNGTIDVTVNRREFLEQGLALAFGLPLADWGPVVSLFSNSNYIDAGGLDDLRTLTRLHMRQWCEASPTELLPKALARVQVLKGWVDRTRSLEEHRDIKLILAEAAVDAAWLSNLADNRGDARRLWVLTEELARETGDGPLRAIALAGRSCLYSPVDRGGAALSFPIDLLEGALQSVGQGASAQSRAYLHARYAEELAAIGSAREMYTNLEVADRLVDSVGAPDERLFGRLDRPQLLGFRGNCEVLLYHSAGSAQAHALDSAIEVIERALSETSPNLLPQRSAMLADLAAACAQSGEVDRATAVLSEALDIASESGLEERVQRVLTIRGRELDKWKDSAAVKEFDDRFRS</sequence>
<organism evidence="1 2">
    <name type="scientific">Candidatus Nephthysia bennettiae</name>
    <dbReference type="NCBI Taxonomy" id="3127016"/>
    <lineage>
        <taxon>Bacteria</taxon>
        <taxon>Bacillati</taxon>
        <taxon>Candidatus Dormiibacterota</taxon>
        <taxon>Candidatus Dormibacteria</taxon>
        <taxon>Candidatus Dormibacterales</taxon>
        <taxon>Candidatus Dormibacteraceae</taxon>
        <taxon>Candidatus Nephthysia</taxon>
    </lineage>
</organism>
<dbReference type="InterPro" id="IPR011990">
    <property type="entry name" value="TPR-like_helical_dom_sf"/>
</dbReference>